<accession>A0ABT8TWL4</accession>
<organism evidence="2 3">
    <name type="scientific">Nocardioides cremeus</name>
    <dbReference type="NCBI Taxonomy" id="3058044"/>
    <lineage>
        <taxon>Bacteria</taxon>
        <taxon>Bacillati</taxon>
        <taxon>Actinomycetota</taxon>
        <taxon>Actinomycetes</taxon>
        <taxon>Propionibacteriales</taxon>
        <taxon>Nocardioidaceae</taxon>
        <taxon>Nocardioides</taxon>
    </lineage>
</organism>
<dbReference type="RefSeq" id="WP_302710582.1">
    <property type="nucleotide sequence ID" value="NZ_JAULSC010000466.1"/>
</dbReference>
<name>A0ABT8TWL4_9ACTN</name>
<evidence type="ECO:0000313" key="2">
    <source>
        <dbReference type="EMBL" id="MDO3398349.1"/>
    </source>
</evidence>
<protein>
    <submittedName>
        <fullName evidence="2">Uncharacterized protein</fullName>
    </submittedName>
</protein>
<reference evidence="2" key="1">
    <citation type="submission" date="2023-06" db="EMBL/GenBank/DDBJ databases">
        <title>Genome sequence of Nocardioides sp. SOB44.</title>
        <authorList>
            <person name="Zhang G."/>
        </authorList>
    </citation>
    <scope>NUCLEOTIDE SEQUENCE</scope>
    <source>
        <strain evidence="2">SOB44</strain>
    </source>
</reference>
<keyword evidence="3" id="KW-1185">Reference proteome</keyword>
<dbReference type="EMBL" id="JAULSC010000466">
    <property type="protein sequence ID" value="MDO3398349.1"/>
    <property type="molecule type" value="Genomic_DNA"/>
</dbReference>
<comment type="caution">
    <text evidence="2">The sequence shown here is derived from an EMBL/GenBank/DDBJ whole genome shotgun (WGS) entry which is preliminary data.</text>
</comment>
<feature type="non-terminal residue" evidence="2">
    <location>
        <position position="1"/>
    </location>
</feature>
<gene>
    <name evidence="2" type="ORF">QWJ41_21745</name>
</gene>
<proteinExistence type="predicted"/>
<feature type="non-terminal residue" evidence="2">
    <location>
        <position position="71"/>
    </location>
</feature>
<evidence type="ECO:0000256" key="1">
    <source>
        <dbReference type="SAM" id="MobiDB-lite"/>
    </source>
</evidence>
<evidence type="ECO:0000313" key="3">
    <source>
        <dbReference type="Proteomes" id="UP001168363"/>
    </source>
</evidence>
<feature type="region of interest" description="Disordered" evidence="1">
    <location>
        <begin position="44"/>
        <end position="71"/>
    </location>
</feature>
<sequence>LARAADGLAVEHRGRPVLLVPAHDDAQVVGPRLRAALAETSGEPVTLGVAHGPVQPRDGALPAADDGARRG</sequence>
<dbReference type="Proteomes" id="UP001168363">
    <property type="component" value="Unassembled WGS sequence"/>
</dbReference>